<evidence type="ECO:0000259" key="2">
    <source>
        <dbReference type="Pfam" id="PF03703"/>
    </source>
</evidence>
<feature type="domain" description="YdbS-like PH" evidence="2">
    <location>
        <begin position="74"/>
        <end position="144"/>
    </location>
</feature>
<feature type="transmembrane region" description="Helical" evidence="1">
    <location>
        <begin position="45"/>
        <end position="65"/>
    </location>
</feature>
<accession>A0A7W6JRV5</accession>
<gene>
    <name evidence="3" type="ORF">GGR46_001947</name>
</gene>
<dbReference type="PANTHER" id="PTHR37938">
    <property type="entry name" value="BLL0215 PROTEIN"/>
    <property type="match status" value="1"/>
</dbReference>
<dbReference type="Pfam" id="PF03703">
    <property type="entry name" value="bPH_2"/>
    <property type="match status" value="1"/>
</dbReference>
<proteinExistence type="predicted"/>
<keyword evidence="1" id="KW-0472">Membrane</keyword>
<evidence type="ECO:0000313" key="4">
    <source>
        <dbReference type="Proteomes" id="UP000557392"/>
    </source>
</evidence>
<evidence type="ECO:0000313" key="3">
    <source>
        <dbReference type="EMBL" id="MBB4098383.1"/>
    </source>
</evidence>
<keyword evidence="4" id="KW-1185">Reference proteome</keyword>
<protein>
    <submittedName>
        <fullName evidence="3">Putative membrane protein YdbT with pleckstrin-like domain</fullName>
    </submittedName>
</protein>
<dbReference type="Proteomes" id="UP000557392">
    <property type="component" value="Unassembled WGS sequence"/>
</dbReference>
<name>A0A7W6JRV5_9SPHN</name>
<dbReference type="AlphaFoldDB" id="A0A7W6JRV5"/>
<evidence type="ECO:0000256" key="1">
    <source>
        <dbReference type="SAM" id="Phobius"/>
    </source>
</evidence>
<dbReference type="EMBL" id="JACIEH010000002">
    <property type="protein sequence ID" value="MBB4098383.1"/>
    <property type="molecule type" value="Genomic_DNA"/>
</dbReference>
<sequence length="178" mass="19914">MPQVLDRFRSSTLGWLIGTLAGWGTCFLFLLGLAGTFYFLAQGTLVGAAWVAPLLLAVAIVVLILKWFENLGIAYEVTEDRLILHKGILQKSIDEIELYRVKDVRIDFSIVNQLADIGTISIASSDETTREAPLVIRDVAQARVRREKLRELVNTARRNRGVREIDMVHEDLGEPPLA</sequence>
<comment type="caution">
    <text evidence="3">The sequence shown here is derived from an EMBL/GenBank/DDBJ whole genome shotgun (WGS) entry which is preliminary data.</text>
</comment>
<dbReference type="InterPro" id="IPR005182">
    <property type="entry name" value="YdbS-like_PH"/>
</dbReference>
<keyword evidence="1" id="KW-1133">Transmembrane helix</keyword>
<dbReference type="RefSeq" id="WP_183997135.1">
    <property type="nucleotide sequence ID" value="NZ_JACIEH010000002.1"/>
</dbReference>
<keyword evidence="1" id="KW-0812">Transmembrane</keyword>
<feature type="transmembrane region" description="Helical" evidence="1">
    <location>
        <begin position="12"/>
        <end position="39"/>
    </location>
</feature>
<reference evidence="3 4" key="1">
    <citation type="submission" date="2020-08" db="EMBL/GenBank/DDBJ databases">
        <title>Genomic Encyclopedia of Type Strains, Phase IV (KMG-IV): sequencing the most valuable type-strain genomes for metagenomic binning, comparative biology and taxonomic classification.</title>
        <authorList>
            <person name="Goeker M."/>
        </authorList>
    </citation>
    <scope>NUCLEOTIDE SEQUENCE [LARGE SCALE GENOMIC DNA]</scope>
    <source>
        <strain evidence="3 4">DSM 101806</strain>
    </source>
</reference>
<organism evidence="3 4">
    <name type="scientific">Sphingomonas kyeonggiensis</name>
    <dbReference type="NCBI Taxonomy" id="1268553"/>
    <lineage>
        <taxon>Bacteria</taxon>
        <taxon>Pseudomonadati</taxon>
        <taxon>Pseudomonadota</taxon>
        <taxon>Alphaproteobacteria</taxon>
        <taxon>Sphingomonadales</taxon>
        <taxon>Sphingomonadaceae</taxon>
        <taxon>Sphingomonas</taxon>
    </lineage>
</organism>
<dbReference type="PANTHER" id="PTHR37938:SF1">
    <property type="entry name" value="BLL0215 PROTEIN"/>
    <property type="match status" value="1"/>
</dbReference>